<proteinExistence type="predicted"/>
<protein>
    <recommendedName>
        <fullName evidence="2">TonB-dependent receptor</fullName>
    </recommendedName>
</protein>
<dbReference type="SUPFAM" id="SSF56935">
    <property type="entry name" value="Porins"/>
    <property type="match status" value="1"/>
</dbReference>
<accession>A0A7C5I4J8</accession>
<evidence type="ECO:0000313" key="1">
    <source>
        <dbReference type="EMBL" id="HHF58165.1"/>
    </source>
</evidence>
<name>A0A7C5I4J8_UNCW3</name>
<evidence type="ECO:0008006" key="2">
    <source>
        <dbReference type="Google" id="ProtNLM"/>
    </source>
</evidence>
<organism evidence="1">
    <name type="scientific">candidate division WOR-3 bacterium</name>
    <dbReference type="NCBI Taxonomy" id="2052148"/>
    <lineage>
        <taxon>Bacteria</taxon>
        <taxon>Bacteria division WOR-3</taxon>
    </lineage>
</organism>
<comment type="caution">
    <text evidence="1">The sequence shown here is derived from an EMBL/GenBank/DDBJ whole genome shotgun (WGS) entry which is preliminary data.</text>
</comment>
<dbReference type="EMBL" id="DRTV01000138">
    <property type="protein sequence ID" value="HHF58165.1"/>
    <property type="molecule type" value="Genomic_DNA"/>
</dbReference>
<gene>
    <name evidence="1" type="ORF">ENL41_01920</name>
</gene>
<sequence>MKDNRWRDFIFSPRCLFEYDILDRFLSLKAGMGINEQWDEYKDRWVKAKVGELKFLFKPINAYLGIYYKRYTDKRLIYGGEVSFYGKIGRINFQIIKGEEEGNPLKEARPWGVIWTKQIHFMGLNNAIKMCFLGGKPYKTPEGIWKRLPVYKRVDLQAGRLVNIGGYKAYVFVELDNLFDTVNISNIFYTDNKREVKIYSMRRLWVAGFNLNF</sequence>
<reference evidence="1" key="1">
    <citation type="journal article" date="2020" name="mSystems">
        <title>Genome- and Community-Level Interaction Insights into Carbon Utilization and Element Cycling Functions of Hydrothermarchaeota in Hydrothermal Sediment.</title>
        <authorList>
            <person name="Zhou Z."/>
            <person name="Liu Y."/>
            <person name="Xu W."/>
            <person name="Pan J."/>
            <person name="Luo Z.H."/>
            <person name="Li M."/>
        </authorList>
    </citation>
    <scope>NUCLEOTIDE SEQUENCE [LARGE SCALE GENOMIC DNA]</scope>
    <source>
        <strain evidence="1">HyVt-94</strain>
    </source>
</reference>
<dbReference type="Proteomes" id="UP000886014">
    <property type="component" value="Unassembled WGS sequence"/>
</dbReference>
<dbReference type="AlphaFoldDB" id="A0A7C5I4J8"/>